<keyword evidence="8" id="KW-0963">Cytoplasm</keyword>
<keyword evidence="8" id="KW-0235">DNA replication</keyword>
<dbReference type="EMBL" id="SDPW01000001">
    <property type="protein sequence ID" value="RXZ53173.1"/>
    <property type="molecule type" value="Genomic_DNA"/>
</dbReference>
<evidence type="ECO:0000313" key="12">
    <source>
        <dbReference type="EMBL" id="RXZ53173.1"/>
    </source>
</evidence>
<evidence type="ECO:0000256" key="9">
    <source>
        <dbReference type="PROSITE-ProRule" id="PRU00546"/>
    </source>
</evidence>
<dbReference type="GO" id="GO:0005524">
    <property type="term" value="F:ATP binding"/>
    <property type="evidence" value="ECO:0007669"/>
    <property type="project" value="InterPro"/>
</dbReference>
<comment type="function">
    <text evidence="8">Participates actively in the response to hyperosmotic and heat shock by preventing the aggregation of stress-denatured proteins and by disaggregating proteins, also in an autonomous, DnaK-independent fashion. Unfolded proteins bind initially to DnaJ; upon interaction with the DnaJ-bound protein, DnaK hydrolyzes its bound ATP, resulting in the formation of a stable complex. GrpE releases ADP from DnaK; ATP binding to DnaK triggers the release of the substrate protein, thus completing the reaction cycle. Several rounds of ATP-dependent interactions between DnaJ, DnaK and GrpE are required for fully efficient folding. Also involved, together with DnaK and GrpE, in the DNA replication of plasmids through activation of initiation proteins.</text>
</comment>
<dbReference type="GO" id="GO:0008270">
    <property type="term" value="F:zinc ion binding"/>
    <property type="evidence" value="ECO:0007669"/>
    <property type="project" value="UniProtKB-UniRule"/>
</dbReference>
<dbReference type="NCBIfam" id="TIGR02349">
    <property type="entry name" value="DnaJ_bact"/>
    <property type="match status" value="1"/>
</dbReference>
<dbReference type="InterPro" id="IPR001305">
    <property type="entry name" value="HSP_DnaJ_Cys-rich_dom"/>
</dbReference>
<feature type="binding site" evidence="8">
    <location>
        <position position="153"/>
    </location>
    <ligand>
        <name>Zn(2+)</name>
        <dbReference type="ChEBI" id="CHEBI:29105"/>
        <label>1</label>
    </ligand>
</feature>
<feature type="repeat" description="CXXCXGXG motif" evidence="8">
    <location>
        <begin position="207"/>
        <end position="214"/>
    </location>
</feature>
<protein>
    <recommendedName>
        <fullName evidence="7 8">Chaperone protein DnaJ</fullName>
    </recommendedName>
</protein>
<feature type="binding site" evidence="8">
    <location>
        <position position="167"/>
    </location>
    <ligand>
        <name>Zn(2+)</name>
        <dbReference type="ChEBI" id="CHEBI:29105"/>
        <label>2</label>
    </ligand>
</feature>
<evidence type="ECO:0000256" key="8">
    <source>
        <dbReference type="HAMAP-Rule" id="MF_01152"/>
    </source>
</evidence>
<dbReference type="GO" id="GO:0006260">
    <property type="term" value="P:DNA replication"/>
    <property type="evidence" value="ECO:0007669"/>
    <property type="project" value="UniProtKB-KW"/>
</dbReference>
<dbReference type="SUPFAM" id="SSF57938">
    <property type="entry name" value="DnaJ/Hsp40 cysteine-rich domain"/>
    <property type="match status" value="1"/>
</dbReference>
<feature type="binding site" evidence="8">
    <location>
        <position position="150"/>
    </location>
    <ligand>
        <name>Zn(2+)</name>
        <dbReference type="ChEBI" id="CHEBI:29105"/>
        <label>1</label>
    </ligand>
</feature>
<feature type="domain" description="J" evidence="10">
    <location>
        <begin position="4"/>
        <end position="68"/>
    </location>
</feature>
<dbReference type="Proteomes" id="UP000293345">
    <property type="component" value="Unassembled WGS sequence"/>
</dbReference>
<dbReference type="PRINTS" id="PR00625">
    <property type="entry name" value="JDOMAIN"/>
</dbReference>
<dbReference type="InterPro" id="IPR008971">
    <property type="entry name" value="HSP40/DnaJ_pept-bd"/>
</dbReference>
<comment type="subcellular location">
    <subcellularLocation>
        <location evidence="8">Cytoplasm</location>
    </subcellularLocation>
</comment>
<feature type="binding site" evidence="8">
    <location>
        <position position="170"/>
    </location>
    <ligand>
        <name>Zn(2+)</name>
        <dbReference type="ChEBI" id="CHEBI:29105"/>
        <label>2</label>
    </ligand>
</feature>
<dbReference type="CDD" id="cd10719">
    <property type="entry name" value="DnaJ_zf"/>
    <property type="match status" value="1"/>
</dbReference>
<dbReference type="GO" id="GO:0051082">
    <property type="term" value="F:unfolded protein binding"/>
    <property type="evidence" value="ECO:0007669"/>
    <property type="project" value="UniProtKB-UniRule"/>
</dbReference>
<dbReference type="InterPro" id="IPR036410">
    <property type="entry name" value="HSP_DnaJ_Cys-rich_dom_sf"/>
</dbReference>
<dbReference type="Gene3D" id="2.60.260.20">
    <property type="entry name" value="Urease metallochaperone UreE, N-terminal domain"/>
    <property type="match status" value="2"/>
</dbReference>
<dbReference type="InterPro" id="IPR036869">
    <property type="entry name" value="J_dom_sf"/>
</dbReference>
<dbReference type="GO" id="GO:0042026">
    <property type="term" value="P:protein refolding"/>
    <property type="evidence" value="ECO:0007669"/>
    <property type="project" value="TreeGrafter"/>
</dbReference>
<dbReference type="Pfam" id="PF00226">
    <property type="entry name" value="DnaJ"/>
    <property type="match status" value="1"/>
</dbReference>
<feature type="zinc finger region" description="CR-type" evidence="9">
    <location>
        <begin position="137"/>
        <end position="219"/>
    </location>
</feature>
<dbReference type="InterPro" id="IPR012724">
    <property type="entry name" value="DnaJ"/>
</dbReference>
<dbReference type="Pfam" id="PF00684">
    <property type="entry name" value="DnaJ_CXXCXGXG"/>
    <property type="match status" value="1"/>
</dbReference>
<dbReference type="PANTHER" id="PTHR43096">
    <property type="entry name" value="DNAJ HOMOLOG 1, MITOCHONDRIAL-RELATED"/>
    <property type="match status" value="1"/>
</dbReference>
<dbReference type="Gene3D" id="2.10.230.10">
    <property type="entry name" value="Heat shock protein DnaJ, cysteine-rich domain"/>
    <property type="match status" value="1"/>
</dbReference>
<keyword evidence="3 8" id="KW-0863">Zinc-finger</keyword>
<dbReference type="RefSeq" id="WP_129422904.1">
    <property type="nucleotide sequence ID" value="NZ_SDPW01000001.1"/>
</dbReference>
<dbReference type="InterPro" id="IPR018253">
    <property type="entry name" value="DnaJ_domain_CS"/>
</dbReference>
<feature type="repeat" description="CXXCXGXG motif" evidence="8">
    <location>
        <begin position="167"/>
        <end position="174"/>
    </location>
</feature>
<dbReference type="NCBIfam" id="NF008035">
    <property type="entry name" value="PRK10767.1"/>
    <property type="match status" value="1"/>
</dbReference>
<dbReference type="PROSITE" id="PS00636">
    <property type="entry name" value="DNAJ_1"/>
    <property type="match status" value="1"/>
</dbReference>
<dbReference type="SUPFAM" id="SSF49493">
    <property type="entry name" value="HSP40/DnaJ peptide-binding domain"/>
    <property type="match status" value="2"/>
</dbReference>
<comment type="cofactor">
    <cofactor evidence="8">
        <name>Zn(2+)</name>
        <dbReference type="ChEBI" id="CHEBI:29105"/>
    </cofactor>
    <text evidence="8">Binds 2 Zn(2+) ions per monomer.</text>
</comment>
<dbReference type="CDD" id="cd10747">
    <property type="entry name" value="DnaJ_C"/>
    <property type="match status" value="1"/>
</dbReference>
<comment type="similarity">
    <text evidence="6 8">Belongs to the DnaJ family.</text>
</comment>
<reference evidence="12 13" key="1">
    <citation type="submission" date="2019-01" db="EMBL/GenBank/DDBJ databases">
        <title>Senegalimassilia sp. nov. KGMB04484 isolated human feces.</title>
        <authorList>
            <person name="Han K.-I."/>
            <person name="Kim J.-S."/>
            <person name="Lee K.C."/>
            <person name="Suh M.K."/>
            <person name="Eom M.K."/>
            <person name="Lee J.H."/>
            <person name="Park S.-H."/>
            <person name="Kang S.W."/>
            <person name="Park J.-E."/>
            <person name="Oh B.S."/>
            <person name="Yu S.Y."/>
            <person name="Choi S.-H."/>
            <person name="Lee D.H."/>
            <person name="Yoon H."/>
            <person name="Kim B.-Y."/>
            <person name="Lee J.H."/>
            <person name="Lee J.-S."/>
        </authorList>
    </citation>
    <scope>NUCLEOTIDE SEQUENCE [LARGE SCALE GENOMIC DNA]</scope>
    <source>
        <strain evidence="12 13">KGMB04484</strain>
    </source>
</reference>
<dbReference type="HAMAP" id="MF_01152">
    <property type="entry name" value="DnaJ"/>
    <property type="match status" value="1"/>
</dbReference>
<evidence type="ECO:0000256" key="3">
    <source>
        <dbReference type="ARBA" id="ARBA00022771"/>
    </source>
</evidence>
<feature type="binding site" evidence="8">
    <location>
        <position position="193"/>
    </location>
    <ligand>
        <name>Zn(2+)</name>
        <dbReference type="ChEBI" id="CHEBI:29105"/>
        <label>2</label>
    </ligand>
</feature>
<dbReference type="FunFam" id="2.10.230.10:FF:000002">
    <property type="entry name" value="Molecular chaperone DnaJ"/>
    <property type="match status" value="1"/>
</dbReference>
<keyword evidence="1 8" id="KW-0479">Metal-binding</keyword>
<dbReference type="GO" id="GO:0009408">
    <property type="term" value="P:response to heat"/>
    <property type="evidence" value="ECO:0007669"/>
    <property type="project" value="InterPro"/>
</dbReference>
<keyword evidence="8" id="KW-0346">Stress response</keyword>
<dbReference type="SUPFAM" id="SSF46565">
    <property type="entry name" value="Chaperone J-domain"/>
    <property type="match status" value="1"/>
</dbReference>
<dbReference type="InterPro" id="IPR002939">
    <property type="entry name" value="DnaJ_C"/>
</dbReference>
<dbReference type="FunFam" id="2.60.260.20:FF:000005">
    <property type="entry name" value="Chaperone protein dnaJ 1, mitochondrial"/>
    <property type="match status" value="1"/>
</dbReference>
<feature type="repeat" description="CXXCXGXG motif" evidence="8">
    <location>
        <begin position="193"/>
        <end position="200"/>
    </location>
</feature>
<evidence type="ECO:0000259" key="11">
    <source>
        <dbReference type="PROSITE" id="PS51188"/>
    </source>
</evidence>
<evidence type="ECO:0000256" key="4">
    <source>
        <dbReference type="ARBA" id="ARBA00022833"/>
    </source>
</evidence>
<feature type="binding site" evidence="8">
    <location>
        <position position="207"/>
    </location>
    <ligand>
        <name>Zn(2+)</name>
        <dbReference type="ChEBI" id="CHEBI:29105"/>
        <label>1</label>
    </ligand>
</feature>
<dbReference type="InterPro" id="IPR001623">
    <property type="entry name" value="DnaJ_domain"/>
</dbReference>
<feature type="binding site" evidence="8">
    <location>
        <position position="196"/>
    </location>
    <ligand>
        <name>Zn(2+)</name>
        <dbReference type="ChEBI" id="CHEBI:29105"/>
        <label>2</label>
    </ligand>
</feature>
<organism evidence="12 13">
    <name type="scientific">Senegalimassilia faecalis</name>
    <dbReference type="NCBI Taxonomy" id="2509433"/>
    <lineage>
        <taxon>Bacteria</taxon>
        <taxon>Bacillati</taxon>
        <taxon>Actinomycetota</taxon>
        <taxon>Coriobacteriia</taxon>
        <taxon>Coriobacteriales</taxon>
        <taxon>Coriobacteriaceae</taxon>
        <taxon>Senegalimassilia</taxon>
    </lineage>
</organism>
<name>A0A4Q2K0H2_9ACTN</name>
<feature type="binding site" evidence="8">
    <location>
        <position position="210"/>
    </location>
    <ligand>
        <name>Zn(2+)</name>
        <dbReference type="ChEBI" id="CHEBI:29105"/>
        <label>1</label>
    </ligand>
</feature>
<dbReference type="OrthoDB" id="9779889at2"/>
<dbReference type="GO" id="GO:0031072">
    <property type="term" value="F:heat shock protein binding"/>
    <property type="evidence" value="ECO:0007669"/>
    <property type="project" value="InterPro"/>
</dbReference>
<gene>
    <name evidence="8 12" type="primary">dnaJ</name>
    <name evidence="12" type="ORF">ET524_00645</name>
</gene>
<comment type="subunit">
    <text evidence="8">Homodimer.</text>
</comment>
<sequence length="379" mass="41116">MAKDLYEVLGVSRDATEADIKKAFRRKARELHPDVNKAPDAEDQFKELNEAYDVLSDANKRAQYDRFGTVPGAAGGGYGGNGYVDFDDLFGGGFGVGDIFSSFFGGAAGGGGARQQRTEGRDMGVGLRLTLEEVATGAKKEIVYDRLAPCPDCDGTGLGENGKEVSCPECGGKGRVVTVQHTFLGDMQTATTCSKCNGTGKTIDNPCPECEGQGRVPDRQRVTVEVPVGIRDAQQLRLTGFGEAGLRGARSGDLIVTCRIQPHEFFERDGDDLHCRANVSIVQATLGAEIEVDGIFEGEKVKVRIPEGLQNDQIVRVKGFGMPRFRSDARGDMYVHVTVVVPKKVTKKQRELLEQLAHELGEDVSEARTPLQKLRDKFN</sequence>
<dbReference type="PANTHER" id="PTHR43096:SF52">
    <property type="entry name" value="DNAJ HOMOLOG 1, MITOCHONDRIAL-RELATED"/>
    <property type="match status" value="1"/>
</dbReference>
<dbReference type="PROSITE" id="PS50076">
    <property type="entry name" value="DNAJ_2"/>
    <property type="match status" value="1"/>
</dbReference>
<evidence type="ECO:0000313" key="13">
    <source>
        <dbReference type="Proteomes" id="UP000293345"/>
    </source>
</evidence>
<evidence type="ECO:0000256" key="1">
    <source>
        <dbReference type="ARBA" id="ARBA00022723"/>
    </source>
</evidence>
<feature type="repeat" description="CXXCXGXG motif" evidence="8">
    <location>
        <begin position="150"/>
        <end position="157"/>
    </location>
</feature>
<keyword evidence="2 8" id="KW-0677">Repeat</keyword>
<keyword evidence="5 8" id="KW-0143">Chaperone</keyword>
<dbReference type="Gene3D" id="1.10.287.110">
    <property type="entry name" value="DnaJ domain"/>
    <property type="match status" value="1"/>
</dbReference>
<evidence type="ECO:0000259" key="10">
    <source>
        <dbReference type="PROSITE" id="PS50076"/>
    </source>
</evidence>
<dbReference type="PROSITE" id="PS51188">
    <property type="entry name" value="ZF_CR"/>
    <property type="match status" value="1"/>
</dbReference>
<dbReference type="AlphaFoldDB" id="A0A4Q2K0H2"/>
<dbReference type="GO" id="GO:0005737">
    <property type="term" value="C:cytoplasm"/>
    <property type="evidence" value="ECO:0007669"/>
    <property type="project" value="UniProtKB-SubCell"/>
</dbReference>
<dbReference type="Pfam" id="PF01556">
    <property type="entry name" value="DnaJ_C"/>
    <property type="match status" value="1"/>
</dbReference>
<evidence type="ECO:0000256" key="6">
    <source>
        <dbReference type="ARBA" id="ARBA00061004"/>
    </source>
</evidence>
<evidence type="ECO:0000256" key="5">
    <source>
        <dbReference type="ARBA" id="ARBA00023186"/>
    </source>
</evidence>
<comment type="domain">
    <text evidence="8">The J domain is necessary and sufficient to stimulate DnaK ATPase activity. Zinc center 1 plays an important role in the autonomous, DnaK-independent chaperone activity of DnaJ. Zinc center 2 is essential for interaction with DnaK and for DnaJ activity.</text>
</comment>
<dbReference type="CDD" id="cd06257">
    <property type="entry name" value="DnaJ"/>
    <property type="match status" value="1"/>
</dbReference>
<accession>A0A4Q2K0H2</accession>
<feature type="domain" description="CR-type" evidence="11">
    <location>
        <begin position="137"/>
        <end position="219"/>
    </location>
</feature>
<keyword evidence="4 8" id="KW-0862">Zinc</keyword>
<keyword evidence="13" id="KW-1185">Reference proteome</keyword>
<evidence type="ECO:0000256" key="2">
    <source>
        <dbReference type="ARBA" id="ARBA00022737"/>
    </source>
</evidence>
<proteinExistence type="inferred from homology"/>
<evidence type="ECO:0000256" key="7">
    <source>
        <dbReference type="ARBA" id="ARBA00067609"/>
    </source>
</evidence>
<comment type="caution">
    <text evidence="12">The sequence shown here is derived from an EMBL/GenBank/DDBJ whole genome shotgun (WGS) entry which is preliminary data.</text>
</comment>
<dbReference type="SMART" id="SM00271">
    <property type="entry name" value="DnaJ"/>
    <property type="match status" value="1"/>
</dbReference>